<accession>A0A9D4IEK7</accession>
<reference evidence="1" key="1">
    <citation type="journal article" date="2019" name="bioRxiv">
        <title>The Genome of the Zebra Mussel, Dreissena polymorpha: A Resource for Invasive Species Research.</title>
        <authorList>
            <person name="McCartney M.A."/>
            <person name="Auch B."/>
            <person name="Kono T."/>
            <person name="Mallez S."/>
            <person name="Zhang Y."/>
            <person name="Obille A."/>
            <person name="Becker A."/>
            <person name="Abrahante J.E."/>
            <person name="Garbe J."/>
            <person name="Badalamenti J.P."/>
            <person name="Herman A."/>
            <person name="Mangelson H."/>
            <person name="Liachko I."/>
            <person name="Sullivan S."/>
            <person name="Sone E.D."/>
            <person name="Koren S."/>
            <person name="Silverstein K.A.T."/>
            <person name="Beckman K.B."/>
            <person name="Gohl D.M."/>
        </authorList>
    </citation>
    <scope>NUCLEOTIDE SEQUENCE</scope>
    <source>
        <strain evidence="1">Duluth1</strain>
        <tissue evidence="1">Whole animal</tissue>
    </source>
</reference>
<evidence type="ECO:0000313" key="2">
    <source>
        <dbReference type="Proteomes" id="UP000828390"/>
    </source>
</evidence>
<dbReference type="Proteomes" id="UP000828390">
    <property type="component" value="Unassembled WGS sequence"/>
</dbReference>
<name>A0A9D4IEK7_DREPO</name>
<dbReference type="AlphaFoldDB" id="A0A9D4IEK7"/>
<protein>
    <submittedName>
        <fullName evidence="1">Uncharacterized protein</fullName>
    </submittedName>
</protein>
<dbReference type="EMBL" id="JAIWYP010000009">
    <property type="protein sequence ID" value="KAH3769188.1"/>
    <property type="molecule type" value="Genomic_DNA"/>
</dbReference>
<organism evidence="1 2">
    <name type="scientific">Dreissena polymorpha</name>
    <name type="common">Zebra mussel</name>
    <name type="synonym">Mytilus polymorpha</name>
    <dbReference type="NCBI Taxonomy" id="45954"/>
    <lineage>
        <taxon>Eukaryota</taxon>
        <taxon>Metazoa</taxon>
        <taxon>Spiralia</taxon>
        <taxon>Lophotrochozoa</taxon>
        <taxon>Mollusca</taxon>
        <taxon>Bivalvia</taxon>
        <taxon>Autobranchia</taxon>
        <taxon>Heteroconchia</taxon>
        <taxon>Euheterodonta</taxon>
        <taxon>Imparidentia</taxon>
        <taxon>Neoheterodontei</taxon>
        <taxon>Myida</taxon>
        <taxon>Dreissenoidea</taxon>
        <taxon>Dreissenidae</taxon>
        <taxon>Dreissena</taxon>
    </lineage>
</organism>
<sequence length="90" mass="9884">MSPWNIVSAFKKTGVVPLNKQAISDVQLMICEAYRDEAPVLKCRAIQSGKHAVDAYLERKLTVKATCSCPCNCHKKKSPPSIKKPNPSGK</sequence>
<proteinExistence type="predicted"/>
<evidence type="ECO:0000313" key="1">
    <source>
        <dbReference type="EMBL" id="KAH3769188.1"/>
    </source>
</evidence>
<comment type="caution">
    <text evidence="1">The sequence shown here is derived from an EMBL/GenBank/DDBJ whole genome shotgun (WGS) entry which is preliminary data.</text>
</comment>
<gene>
    <name evidence="1" type="ORF">DPMN_170436</name>
</gene>
<keyword evidence="2" id="KW-1185">Reference proteome</keyword>
<reference evidence="1" key="2">
    <citation type="submission" date="2020-11" db="EMBL/GenBank/DDBJ databases">
        <authorList>
            <person name="McCartney M.A."/>
            <person name="Auch B."/>
            <person name="Kono T."/>
            <person name="Mallez S."/>
            <person name="Becker A."/>
            <person name="Gohl D.M."/>
            <person name="Silverstein K.A.T."/>
            <person name="Koren S."/>
            <person name="Bechman K.B."/>
            <person name="Herman A."/>
            <person name="Abrahante J.E."/>
            <person name="Garbe J."/>
        </authorList>
    </citation>
    <scope>NUCLEOTIDE SEQUENCE</scope>
    <source>
        <strain evidence="1">Duluth1</strain>
        <tissue evidence="1">Whole animal</tissue>
    </source>
</reference>